<organism evidence="2 3">
    <name type="scientific">Phascolarctos cinereus</name>
    <name type="common">Koala</name>
    <dbReference type="NCBI Taxonomy" id="38626"/>
    <lineage>
        <taxon>Eukaryota</taxon>
        <taxon>Metazoa</taxon>
        <taxon>Chordata</taxon>
        <taxon>Craniata</taxon>
        <taxon>Vertebrata</taxon>
        <taxon>Euteleostomi</taxon>
        <taxon>Mammalia</taxon>
        <taxon>Metatheria</taxon>
        <taxon>Diprotodontia</taxon>
        <taxon>Phascolarctidae</taxon>
        <taxon>Phascolarctos</taxon>
    </lineage>
</organism>
<sequence>MEPGSGGLSLQAEKGMEIITSFTPLPIAVSTAFATLPRDYLEVCERFGRNYNPFVYQVLQLLEKEYRKTNKRFEDEFTVKIAGNNRLIPVQRLTDDDFEMLIDTLKPHYNVTGLDVRYNLLTDDGANHVAELLEEVQSLTYLNLMFNDIKADGAEVIAKALHRNRTLKYLRLTGNKIGNIGGMFFATMLQINSSLEKLDLGDCDLEMQSLIAIATVLIKNQSIKGINLNRPILKSEEEESTLHMSHMLQINSTLIELHMCKHDIKNLGMQQLCEALYVNTALRYLDVSCNRITRDAMKYLGELLKRNNVLEVIDLSSNRIEDEGSVYLTKALAFYNTSLKALSIVSNNITGKGLTAFSESMKTNSTLTNIYIWGNKLDSETCVAFSNLITSGRLKKDNTDVEPYEVDGCMYLAELSHGIKKHYYWTPTYGEIEGPSTNAGFAIVQSAKNL</sequence>
<dbReference type="InterPro" id="IPR052201">
    <property type="entry name" value="LRR-containing_regulator"/>
</dbReference>
<dbReference type="GeneID" id="110203800"/>
<dbReference type="RefSeq" id="XP_020835906.1">
    <property type="nucleotide sequence ID" value="XM_020980247.1"/>
</dbReference>
<dbReference type="KEGG" id="pcw:110203800"/>
<evidence type="ECO:0000313" key="4">
    <source>
        <dbReference type="RefSeq" id="XP_020835906.1"/>
    </source>
</evidence>
<keyword evidence="2" id="KW-1185">Reference proteome</keyword>
<dbReference type="Pfam" id="PF13516">
    <property type="entry name" value="LRR_6"/>
    <property type="match status" value="6"/>
</dbReference>
<dbReference type="SMART" id="SM00368">
    <property type="entry name" value="LRR_RI"/>
    <property type="match status" value="9"/>
</dbReference>
<proteinExistence type="predicted"/>
<reference evidence="3 4" key="1">
    <citation type="submission" date="2025-04" db="UniProtKB">
        <authorList>
            <consortium name="RefSeq"/>
        </authorList>
    </citation>
    <scope>IDENTIFICATION</scope>
    <source>
        <tissue evidence="3 4">Spleen</tissue>
    </source>
</reference>
<dbReference type="InterPro" id="IPR001611">
    <property type="entry name" value="Leu-rich_rpt"/>
</dbReference>
<dbReference type="InterPro" id="IPR032675">
    <property type="entry name" value="LRR_dom_sf"/>
</dbReference>
<evidence type="ECO:0000313" key="3">
    <source>
        <dbReference type="RefSeq" id="XP_020835903.1"/>
    </source>
</evidence>
<accession>A0A6P5JRC6</accession>
<dbReference type="CTD" id="151827"/>
<protein>
    <submittedName>
        <fullName evidence="3 4">Leucine-rich repeat-containing protein 34 isoform X1</fullName>
    </submittedName>
</protein>
<dbReference type="AlphaFoldDB" id="A0A6P5JRC6"/>
<dbReference type="SUPFAM" id="SSF52047">
    <property type="entry name" value="RNI-like"/>
    <property type="match status" value="1"/>
</dbReference>
<dbReference type="Gene3D" id="3.80.10.10">
    <property type="entry name" value="Ribonuclease Inhibitor"/>
    <property type="match status" value="3"/>
</dbReference>
<keyword evidence="1" id="KW-0677">Repeat</keyword>
<evidence type="ECO:0000313" key="2">
    <source>
        <dbReference type="Proteomes" id="UP000515140"/>
    </source>
</evidence>
<dbReference type="PANTHER" id="PTHR24111">
    <property type="entry name" value="LEUCINE-RICH REPEAT-CONTAINING PROTEIN 34"/>
    <property type="match status" value="1"/>
</dbReference>
<dbReference type="Proteomes" id="UP000515140">
    <property type="component" value="Unplaced"/>
</dbReference>
<dbReference type="OMA" id="IKNCGMK"/>
<name>A0A6P5JRC6_PHACI</name>
<evidence type="ECO:0000256" key="1">
    <source>
        <dbReference type="ARBA" id="ARBA00022737"/>
    </source>
</evidence>
<dbReference type="PANTHER" id="PTHR24111:SF4">
    <property type="entry name" value="LEUCINE-RICH REPEAT-CONTAINING PROTEIN 34"/>
    <property type="match status" value="1"/>
</dbReference>
<gene>
    <name evidence="3 4" type="primary">LRRC34</name>
</gene>
<dbReference type="RefSeq" id="XP_020835903.1">
    <property type="nucleotide sequence ID" value="XM_020980244.1"/>
</dbReference>